<proteinExistence type="predicted"/>
<dbReference type="Proteomes" id="UP000280307">
    <property type="component" value="Unassembled WGS sequence"/>
</dbReference>
<organism evidence="1 2">
    <name type="scientific">Candidatus Viridilinea halotolerans</name>
    <dbReference type="NCBI Taxonomy" id="2491704"/>
    <lineage>
        <taxon>Bacteria</taxon>
        <taxon>Bacillati</taxon>
        <taxon>Chloroflexota</taxon>
        <taxon>Chloroflexia</taxon>
        <taxon>Chloroflexales</taxon>
        <taxon>Chloroflexineae</taxon>
        <taxon>Oscillochloridaceae</taxon>
        <taxon>Candidatus Viridilinea</taxon>
    </lineage>
</organism>
<evidence type="ECO:0000313" key="2">
    <source>
        <dbReference type="Proteomes" id="UP000280307"/>
    </source>
</evidence>
<dbReference type="EMBL" id="RSAS01000271">
    <property type="protein sequence ID" value="RRR74475.1"/>
    <property type="molecule type" value="Genomic_DNA"/>
</dbReference>
<protein>
    <submittedName>
        <fullName evidence="1">Uncharacterized protein</fullName>
    </submittedName>
</protein>
<name>A0A426U3T0_9CHLR</name>
<dbReference type="AlphaFoldDB" id="A0A426U3T0"/>
<gene>
    <name evidence="1" type="ORF">EI684_07045</name>
</gene>
<reference evidence="1 2" key="1">
    <citation type="submission" date="2018-12" db="EMBL/GenBank/DDBJ databases">
        <title>Genome Sequence of Candidatus Viridilinea halotolerans isolated from saline sulfide-rich spring.</title>
        <authorList>
            <person name="Grouzdev D.S."/>
            <person name="Burganskaya E.I."/>
            <person name="Krutkina M.S."/>
            <person name="Sukhacheva M.V."/>
            <person name="Gorlenko V.M."/>
        </authorList>
    </citation>
    <scope>NUCLEOTIDE SEQUENCE [LARGE SCALE GENOMIC DNA]</scope>
    <source>
        <strain evidence="1">Chok-6</strain>
    </source>
</reference>
<sequence length="100" mass="11400">MTAPSATITITGDGRRPIRPLIEAAIQREIELLGVGMRRGEQRVAAFEQQHGMTSEEFLRRFQNEELAETLDTIDWIGELQLLDRLREKATMLRGLHIAD</sequence>
<comment type="caution">
    <text evidence="1">The sequence shown here is derived from an EMBL/GenBank/DDBJ whole genome shotgun (WGS) entry which is preliminary data.</text>
</comment>
<evidence type="ECO:0000313" key="1">
    <source>
        <dbReference type="EMBL" id="RRR74475.1"/>
    </source>
</evidence>
<accession>A0A426U3T0</accession>